<sequence length="67" mass="8011">MGINQQGSYLMKNLKESVNLLKGYNGWLETVQPYWIAYKKNSRNRIYNKSTYVLYKMPILKFCRKKG</sequence>
<evidence type="ECO:0000313" key="1">
    <source>
        <dbReference type="EMBL" id="VYU48704.1"/>
    </source>
</evidence>
<accession>A0A6N3F9F3</accession>
<reference evidence="1" key="1">
    <citation type="submission" date="2019-11" db="EMBL/GenBank/DDBJ databases">
        <authorList>
            <person name="Feng L."/>
        </authorList>
    </citation>
    <scope>NUCLEOTIDE SEQUENCE</scope>
    <source>
        <strain evidence="1">RgnavusLFYP36</strain>
    </source>
</reference>
<name>A0A6N3F9F3_MEDGN</name>
<dbReference type="AlphaFoldDB" id="A0A6N3F9F3"/>
<gene>
    <name evidence="1" type="ORF">RGLFYP36_01744</name>
</gene>
<dbReference type="EMBL" id="CACRUU010000084">
    <property type="protein sequence ID" value="VYU48704.1"/>
    <property type="molecule type" value="Genomic_DNA"/>
</dbReference>
<proteinExistence type="predicted"/>
<organism evidence="1">
    <name type="scientific">Mediterraneibacter gnavus</name>
    <name type="common">Ruminococcus gnavus</name>
    <dbReference type="NCBI Taxonomy" id="33038"/>
    <lineage>
        <taxon>Bacteria</taxon>
        <taxon>Bacillati</taxon>
        <taxon>Bacillota</taxon>
        <taxon>Clostridia</taxon>
        <taxon>Lachnospirales</taxon>
        <taxon>Lachnospiraceae</taxon>
        <taxon>Mediterraneibacter</taxon>
    </lineage>
</organism>
<protein>
    <submittedName>
        <fullName evidence="1">Uncharacterized protein</fullName>
    </submittedName>
</protein>